<evidence type="ECO:0000259" key="6">
    <source>
        <dbReference type="Pfam" id="PF23559"/>
    </source>
</evidence>
<evidence type="ECO:0000259" key="7">
    <source>
        <dbReference type="Pfam" id="PF23598"/>
    </source>
</evidence>
<name>A0ABR2T1H8_9ROSI</name>
<evidence type="ECO:0000256" key="3">
    <source>
        <dbReference type="ARBA" id="ARBA00022821"/>
    </source>
</evidence>
<feature type="domain" description="Disease resistance protein winged helix" evidence="6">
    <location>
        <begin position="489"/>
        <end position="565"/>
    </location>
</feature>
<comment type="caution">
    <text evidence="8">The sequence shown here is derived from an EMBL/GenBank/DDBJ whole genome shotgun (WGS) entry which is preliminary data.</text>
</comment>
<dbReference type="Pfam" id="PF23559">
    <property type="entry name" value="WHD_DRP"/>
    <property type="match status" value="1"/>
</dbReference>
<dbReference type="Gene3D" id="1.10.8.430">
    <property type="entry name" value="Helical domain of apoptotic protease-activating factors"/>
    <property type="match status" value="1"/>
</dbReference>
<evidence type="ECO:0000256" key="1">
    <source>
        <dbReference type="ARBA" id="ARBA00022737"/>
    </source>
</evidence>
<dbReference type="Gene3D" id="3.40.50.300">
    <property type="entry name" value="P-loop containing nucleotide triphosphate hydrolases"/>
    <property type="match status" value="1"/>
</dbReference>
<evidence type="ECO:0008006" key="10">
    <source>
        <dbReference type="Google" id="ProtNLM"/>
    </source>
</evidence>
<evidence type="ECO:0000313" key="8">
    <source>
        <dbReference type="EMBL" id="KAK9031247.1"/>
    </source>
</evidence>
<dbReference type="CDD" id="cd14798">
    <property type="entry name" value="RX-CC_like"/>
    <property type="match status" value="1"/>
</dbReference>
<keyword evidence="9" id="KW-1185">Reference proteome</keyword>
<organism evidence="8 9">
    <name type="scientific">Hibiscus sabdariffa</name>
    <name type="common">roselle</name>
    <dbReference type="NCBI Taxonomy" id="183260"/>
    <lineage>
        <taxon>Eukaryota</taxon>
        <taxon>Viridiplantae</taxon>
        <taxon>Streptophyta</taxon>
        <taxon>Embryophyta</taxon>
        <taxon>Tracheophyta</taxon>
        <taxon>Spermatophyta</taxon>
        <taxon>Magnoliopsida</taxon>
        <taxon>eudicotyledons</taxon>
        <taxon>Gunneridae</taxon>
        <taxon>Pentapetalae</taxon>
        <taxon>rosids</taxon>
        <taxon>malvids</taxon>
        <taxon>Malvales</taxon>
        <taxon>Malvaceae</taxon>
        <taxon>Malvoideae</taxon>
        <taxon>Hibiscus</taxon>
    </lineage>
</organism>
<evidence type="ECO:0000259" key="4">
    <source>
        <dbReference type="Pfam" id="PF00931"/>
    </source>
</evidence>
<dbReference type="InterPro" id="IPR036388">
    <property type="entry name" value="WH-like_DNA-bd_sf"/>
</dbReference>
<dbReference type="Gene3D" id="1.10.10.10">
    <property type="entry name" value="Winged helix-like DNA-binding domain superfamily/Winged helix DNA-binding domain"/>
    <property type="match status" value="1"/>
</dbReference>
<keyword evidence="2" id="KW-0547">Nucleotide-binding</keyword>
<dbReference type="Gene3D" id="1.20.5.4130">
    <property type="match status" value="1"/>
</dbReference>
<dbReference type="InterPro" id="IPR058922">
    <property type="entry name" value="WHD_DRP"/>
</dbReference>
<feature type="domain" description="NB-ARC" evidence="4">
    <location>
        <begin position="227"/>
        <end position="400"/>
    </location>
</feature>
<dbReference type="EMBL" id="JBBPBN010000010">
    <property type="protein sequence ID" value="KAK9031247.1"/>
    <property type="molecule type" value="Genomic_DNA"/>
</dbReference>
<dbReference type="Pfam" id="PF18052">
    <property type="entry name" value="Rx_N"/>
    <property type="match status" value="1"/>
</dbReference>
<evidence type="ECO:0000313" key="9">
    <source>
        <dbReference type="Proteomes" id="UP001396334"/>
    </source>
</evidence>
<keyword evidence="3" id="KW-0611">Plant defense</keyword>
<dbReference type="Gene3D" id="3.80.10.10">
    <property type="entry name" value="Ribonuclease Inhibitor"/>
    <property type="match status" value="2"/>
</dbReference>
<dbReference type="InterPro" id="IPR038005">
    <property type="entry name" value="RX-like_CC"/>
</dbReference>
<dbReference type="InterPro" id="IPR027417">
    <property type="entry name" value="P-loop_NTPase"/>
</dbReference>
<protein>
    <recommendedName>
        <fullName evidence="10">AAA+ ATPase domain-containing protein</fullName>
    </recommendedName>
</protein>
<dbReference type="Proteomes" id="UP001396334">
    <property type="component" value="Unassembled WGS sequence"/>
</dbReference>
<gene>
    <name evidence="8" type="ORF">V6N11_032633</name>
</gene>
<dbReference type="InterPro" id="IPR042197">
    <property type="entry name" value="Apaf_helical"/>
</dbReference>
<dbReference type="Pfam" id="PF23598">
    <property type="entry name" value="LRR_14"/>
    <property type="match status" value="1"/>
</dbReference>
<feature type="domain" description="Disease resistance R13L4/SHOC-2-like LRR" evidence="7">
    <location>
        <begin position="659"/>
        <end position="957"/>
    </location>
</feature>
<dbReference type="SUPFAM" id="SSF52058">
    <property type="entry name" value="L domain-like"/>
    <property type="match status" value="1"/>
</dbReference>
<sequence length="975" mass="111424">MCSEQTKVDSLLNWILFQRKGFGFLRLLFLNQILLQSFESTPKTKGIPFVIRTTRNGMALSAVSSAVTTIGNLIANEAISLWGLEDQVNRLQNELKWTLRFLEEVDSWQGESGRISLLVSEVGELAYDAEDVVEVFVLKIGTRRKGTGFSNTIRRWACIVNEGWEVYRTRSNIEMILTRISDLTRQLQAPGVQVSREGEESSSSSQTKRGLRHAYLHIIDDNMVGLKDEIENLVSVLLDDQSPNHRVVSICGMGGVGKTTLAKKICQHDQVRSHFHHMAWVSVSKQCQRREVLEDILAGLVSFTVRVRQLSDSELEANLLRLLQEKRCLVILDDIWSTGDWDSLKAAFPMADHTRSKILLTSRNNQVASYADGRGYLLELECLKKEDSWELFRKIAFSNRNSSESKVDPEMEELGKDMVKHCAGLPLGILVLGGILSTRCGVKEWENVNENLRHYINRVGGPSVHDVLALSYNDMPPYLRPCFLYLSQFPEDYEIHVDRLIQLWVAEGIVSSQQGKEDGGETAEDVAEGYLIELAERHMIQVGERDAATSKIEAFHMHFLMRDLCLAKATQENFIFVAQQSSTPFFLSNQRVRRVSAIEFVPIRRVYIPRLRSLVFFNYFFLSDVIRESETWTMINLCGCHGDPTSQILNYEGAWRYTCKHFKLLRVLNYEGTINIEGECKLPSNIGNLIHLRFLSLRAFSLQHLKLPSSLGNLISLETLDLRVGDTVHVPYVLSRKKRSPVQVPDVIWRMEQLRHLYLPHQCKTKTKLKLGTLRNLQTLVNFNTDICYLKDLIKMVNIRVLEIRGPFKIEGFDTEDLDKNPPIVQGKHLHSLSISGYKRIDPAHLTHLLSTCVSLCKLSLDVEISKLPEYHFLSANLAHIYLRWCKLEEDPMPTLGKLPDLRVLEMGNFAFVGKEMVCHGQGFPKLHCLSLWGLNYLEEWKVDDGAMPSLRRLKINYCPDLKLLQLPDRLKMLL</sequence>
<dbReference type="InterPro" id="IPR044974">
    <property type="entry name" value="Disease_R_plants"/>
</dbReference>
<dbReference type="SUPFAM" id="SSF52540">
    <property type="entry name" value="P-loop containing nucleoside triphosphate hydrolases"/>
    <property type="match status" value="1"/>
</dbReference>
<reference evidence="8 9" key="1">
    <citation type="journal article" date="2024" name="G3 (Bethesda)">
        <title>Genome assembly of Hibiscus sabdariffa L. provides insights into metabolisms of medicinal natural products.</title>
        <authorList>
            <person name="Kim T."/>
        </authorList>
    </citation>
    <scope>NUCLEOTIDE SEQUENCE [LARGE SCALE GENOMIC DNA]</scope>
    <source>
        <strain evidence="8">TK-2024</strain>
        <tissue evidence="8">Old leaves</tissue>
    </source>
</reference>
<accession>A0ABR2T1H8</accession>
<evidence type="ECO:0000256" key="2">
    <source>
        <dbReference type="ARBA" id="ARBA00022741"/>
    </source>
</evidence>
<dbReference type="PRINTS" id="PR00364">
    <property type="entry name" value="DISEASERSIST"/>
</dbReference>
<dbReference type="InterPro" id="IPR002182">
    <property type="entry name" value="NB-ARC"/>
</dbReference>
<dbReference type="InterPro" id="IPR041118">
    <property type="entry name" value="Rx_N"/>
</dbReference>
<dbReference type="PANTHER" id="PTHR23155">
    <property type="entry name" value="DISEASE RESISTANCE PROTEIN RP"/>
    <property type="match status" value="1"/>
</dbReference>
<dbReference type="Pfam" id="PF00931">
    <property type="entry name" value="NB-ARC"/>
    <property type="match status" value="1"/>
</dbReference>
<evidence type="ECO:0000259" key="5">
    <source>
        <dbReference type="Pfam" id="PF18052"/>
    </source>
</evidence>
<dbReference type="InterPro" id="IPR055414">
    <property type="entry name" value="LRR_R13L4/SHOC2-like"/>
</dbReference>
<feature type="domain" description="Disease resistance N-terminal" evidence="5">
    <location>
        <begin position="62"/>
        <end position="146"/>
    </location>
</feature>
<keyword evidence="1" id="KW-0677">Repeat</keyword>
<proteinExistence type="predicted"/>
<dbReference type="PANTHER" id="PTHR23155:SF1185">
    <property type="entry name" value="DISEASE RESISTANCE RPP8-LIKE PROTEIN 3-RELATED"/>
    <property type="match status" value="1"/>
</dbReference>
<dbReference type="InterPro" id="IPR032675">
    <property type="entry name" value="LRR_dom_sf"/>
</dbReference>